<keyword evidence="2" id="KW-1185">Reference proteome</keyword>
<reference evidence="1 2" key="1">
    <citation type="submission" date="2019-11" db="EMBL/GenBank/DDBJ databases">
        <title>Whole genome sequence of Oryza granulata.</title>
        <authorList>
            <person name="Li W."/>
        </authorList>
    </citation>
    <scope>NUCLEOTIDE SEQUENCE [LARGE SCALE GENOMIC DNA]</scope>
    <source>
        <strain evidence="2">cv. Menghai</strain>
        <tissue evidence="1">Leaf</tissue>
    </source>
</reference>
<organism evidence="1 2">
    <name type="scientific">Oryza meyeriana var. granulata</name>
    <dbReference type="NCBI Taxonomy" id="110450"/>
    <lineage>
        <taxon>Eukaryota</taxon>
        <taxon>Viridiplantae</taxon>
        <taxon>Streptophyta</taxon>
        <taxon>Embryophyta</taxon>
        <taxon>Tracheophyta</taxon>
        <taxon>Spermatophyta</taxon>
        <taxon>Magnoliopsida</taxon>
        <taxon>Liliopsida</taxon>
        <taxon>Poales</taxon>
        <taxon>Poaceae</taxon>
        <taxon>BOP clade</taxon>
        <taxon>Oryzoideae</taxon>
        <taxon>Oryzeae</taxon>
        <taxon>Oryzinae</taxon>
        <taxon>Oryza</taxon>
        <taxon>Oryza meyeriana</taxon>
    </lineage>
</organism>
<gene>
    <name evidence="1" type="ORF">E2562_008311</name>
</gene>
<accession>A0A6G1DG15</accession>
<comment type="caution">
    <text evidence="1">The sequence shown here is derived from an EMBL/GenBank/DDBJ whole genome shotgun (WGS) entry which is preliminary data.</text>
</comment>
<evidence type="ECO:0000313" key="1">
    <source>
        <dbReference type="EMBL" id="KAF0911437.1"/>
    </source>
</evidence>
<dbReference type="Proteomes" id="UP000479710">
    <property type="component" value="Unassembled WGS sequence"/>
</dbReference>
<dbReference type="AlphaFoldDB" id="A0A6G1DG15"/>
<proteinExistence type="predicted"/>
<dbReference type="EMBL" id="SPHZ02000006">
    <property type="protein sequence ID" value="KAF0911437.1"/>
    <property type="molecule type" value="Genomic_DNA"/>
</dbReference>
<protein>
    <submittedName>
        <fullName evidence="1">Uncharacterized protein</fullName>
    </submittedName>
</protein>
<sequence>MPLFPIRYFPMLSYPRPPAPSSLWPAAVLLAGGIWERWQFPLPVSRVYPKVGDWKSSDGVTPCTVFFEDAHKRKNMAFIPKTKM</sequence>
<evidence type="ECO:0000313" key="2">
    <source>
        <dbReference type="Proteomes" id="UP000479710"/>
    </source>
</evidence>
<name>A0A6G1DG15_9ORYZ</name>